<keyword evidence="1" id="KW-1133">Transmembrane helix</keyword>
<dbReference type="RefSeq" id="WP_131725173.1">
    <property type="nucleotide sequence ID" value="NZ_CWKH01000002.1"/>
</dbReference>
<reference evidence="3" key="1">
    <citation type="submission" date="2015-07" db="EMBL/GenBank/DDBJ databases">
        <authorList>
            <person name="Urmite Genomes"/>
        </authorList>
    </citation>
    <scope>NUCLEOTIDE SEQUENCE [LARGE SCALE GENOMIC DNA]</scope>
    <source>
        <strain evidence="3">type strain: ATCC 49404</strain>
    </source>
</reference>
<keyword evidence="3" id="KW-1185">Reference proteome</keyword>
<evidence type="ECO:0008006" key="4">
    <source>
        <dbReference type="Google" id="ProtNLM"/>
    </source>
</evidence>
<dbReference type="OrthoDB" id="4376447at2"/>
<evidence type="ECO:0000313" key="2">
    <source>
        <dbReference type="EMBL" id="CRZ16398.1"/>
    </source>
</evidence>
<sequence length="238" mass="25579">MAMLGLVAFACAAWAGLAVVQGHYLTALIAVGATVFWLAPLRVWWIMPSVVARAVCDAEGTTIRVDRRVDILLFIGVLTGALALGAGGVLGAMNKLDIPLPPDIAPMFAMAFIGPALVFVVALVLTVKRGGVGYIRLTAEGFKFVEAFSTASGEWAQVVDVTDKAPEDMPAKNPVAMVMADGDVKMIKEPGLYSRDGRAILRFVRFYWQNIDDRVELTDGRALDRLRAVQLEEATDAA</sequence>
<protein>
    <recommendedName>
        <fullName evidence="4">Transmembrane protein</fullName>
    </recommendedName>
</protein>
<dbReference type="EMBL" id="CWKH01000002">
    <property type="protein sequence ID" value="CRZ16398.1"/>
    <property type="molecule type" value="Genomic_DNA"/>
</dbReference>
<gene>
    <name evidence="2" type="ORF">BN2156_03265</name>
</gene>
<name>A0A0H5RR31_9MYCO</name>
<evidence type="ECO:0000256" key="1">
    <source>
        <dbReference type="SAM" id="Phobius"/>
    </source>
</evidence>
<accession>A0A0H5RR31</accession>
<dbReference type="STRING" id="146018.BN2156_03265"/>
<dbReference type="Proteomes" id="UP000199147">
    <property type="component" value="Unassembled WGS sequence"/>
</dbReference>
<dbReference type="AlphaFoldDB" id="A0A0H5RR31"/>
<feature type="transmembrane region" description="Helical" evidence="1">
    <location>
        <begin position="28"/>
        <end position="45"/>
    </location>
</feature>
<evidence type="ECO:0000313" key="3">
    <source>
        <dbReference type="Proteomes" id="UP000199147"/>
    </source>
</evidence>
<feature type="transmembrane region" description="Helical" evidence="1">
    <location>
        <begin position="71"/>
        <end position="92"/>
    </location>
</feature>
<feature type="transmembrane region" description="Helical" evidence="1">
    <location>
        <begin position="104"/>
        <end position="127"/>
    </location>
</feature>
<organism evidence="2 3">
    <name type="scientific">Mycolicibacterium neworleansense</name>
    <dbReference type="NCBI Taxonomy" id="146018"/>
    <lineage>
        <taxon>Bacteria</taxon>
        <taxon>Bacillati</taxon>
        <taxon>Actinomycetota</taxon>
        <taxon>Actinomycetes</taxon>
        <taxon>Mycobacteriales</taxon>
        <taxon>Mycobacteriaceae</taxon>
        <taxon>Mycolicibacterium</taxon>
    </lineage>
</organism>
<proteinExistence type="predicted"/>
<keyword evidence="1" id="KW-0812">Transmembrane</keyword>
<keyword evidence="1" id="KW-0472">Membrane</keyword>